<sequence length="97" mass="10906">MSLLSVVKSWWEDHQLNKVEQILHLSDNENSKWLTKKVLLNGKEIEFIMDSGAQISCVSEDTWKSVGKPKLTGLPCKGKGFTGSEFLCWVALLVVLN</sequence>
<organism evidence="1 2">
    <name type="scientific">Meloidogyne graminicola</name>
    <dbReference type="NCBI Taxonomy" id="189291"/>
    <lineage>
        <taxon>Eukaryota</taxon>
        <taxon>Metazoa</taxon>
        <taxon>Ecdysozoa</taxon>
        <taxon>Nematoda</taxon>
        <taxon>Chromadorea</taxon>
        <taxon>Rhabditida</taxon>
        <taxon>Tylenchina</taxon>
        <taxon>Tylenchomorpha</taxon>
        <taxon>Tylenchoidea</taxon>
        <taxon>Meloidogynidae</taxon>
        <taxon>Meloidogyninae</taxon>
        <taxon>Meloidogyne</taxon>
    </lineage>
</organism>
<dbReference type="SUPFAM" id="SSF50630">
    <property type="entry name" value="Acid proteases"/>
    <property type="match status" value="1"/>
</dbReference>
<evidence type="ECO:0000313" key="1">
    <source>
        <dbReference type="EMBL" id="KAF7636782.1"/>
    </source>
</evidence>
<name>A0A8S9ZSX2_9BILA</name>
<evidence type="ECO:0000313" key="2">
    <source>
        <dbReference type="Proteomes" id="UP000605970"/>
    </source>
</evidence>
<accession>A0A8S9ZSX2</accession>
<protein>
    <recommendedName>
        <fullName evidence="3">Peptidase A2 domain-containing protein</fullName>
    </recommendedName>
</protein>
<dbReference type="InterPro" id="IPR021109">
    <property type="entry name" value="Peptidase_aspartic_dom_sf"/>
</dbReference>
<comment type="caution">
    <text evidence="1">The sequence shown here is derived from an EMBL/GenBank/DDBJ whole genome shotgun (WGS) entry which is preliminary data.</text>
</comment>
<dbReference type="OrthoDB" id="5850509at2759"/>
<reference evidence="1" key="1">
    <citation type="journal article" date="2020" name="Ecol. Evol.">
        <title>Genome structure and content of the rice root-knot nematode (Meloidogyne graminicola).</title>
        <authorList>
            <person name="Phan N.T."/>
            <person name="Danchin E.G.J."/>
            <person name="Klopp C."/>
            <person name="Perfus-Barbeoch L."/>
            <person name="Kozlowski D.K."/>
            <person name="Koutsovoulos G.D."/>
            <person name="Lopez-Roques C."/>
            <person name="Bouchez O."/>
            <person name="Zahm M."/>
            <person name="Besnard G."/>
            <person name="Bellafiore S."/>
        </authorList>
    </citation>
    <scope>NUCLEOTIDE SEQUENCE</scope>
    <source>
        <strain evidence="1">VN-18</strain>
    </source>
</reference>
<dbReference type="Proteomes" id="UP000605970">
    <property type="component" value="Unassembled WGS sequence"/>
</dbReference>
<proteinExistence type="predicted"/>
<dbReference type="EMBL" id="JABEBT010000026">
    <property type="protein sequence ID" value="KAF7636782.1"/>
    <property type="molecule type" value="Genomic_DNA"/>
</dbReference>
<dbReference type="Gene3D" id="2.40.70.10">
    <property type="entry name" value="Acid Proteases"/>
    <property type="match status" value="1"/>
</dbReference>
<gene>
    <name evidence="1" type="ORF">Mgra_00003728</name>
</gene>
<keyword evidence="2" id="KW-1185">Reference proteome</keyword>
<evidence type="ECO:0008006" key="3">
    <source>
        <dbReference type="Google" id="ProtNLM"/>
    </source>
</evidence>
<dbReference type="AlphaFoldDB" id="A0A8S9ZSX2"/>